<keyword evidence="4" id="KW-0408">Iron</keyword>
<dbReference type="GO" id="GO:0005886">
    <property type="term" value="C:plasma membrane"/>
    <property type="evidence" value="ECO:0007669"/>
    <property type="project" value="UniProtKB-SubCell"/>
</dbReference>
<dbReference type="PROSITE" id="PS00198">
    <property type="entry name" value="4FE4S_FER_1"/>
    <property type="match status" value="1"/>
</dbReference>
<proteinExistence type="predicted"/>
<dbReference type="InterPro" id="IPR017900">
    <property type="entry name" value="4Fe4S_Fe_S_CS"/>
</dbReference>
<feature type="transmembrane region" description="Helical" evidence="7">
    <location>
        <begin position="16"/>
        <end position="36"/>
    </location>
</feature>
<evidence type="ECO:0000256" key="2">
    <source>
        <dbReference type="ARBA" id="ARBA00022475"/>
    </source>
</evidence>
<feature type="transmembrane region" description="Helical" evidence="7">
    <location>
        <begin position="287"/>
        <end position="309"/>
    </location>
</feature>
<keyword evidence="7" id="KW-0812">Transmembrane</keyword>
<dbReference type="EMBL" id="JACWUN010000005">
    <property type="protein sequence ID" value="MBD1400154.1"/>
    <property type="molecule type" value="Genomic_DNA"/>
</dbReference>
<keyword evidence="6 7" id="KW-0472">Membrane</keyword>
<dbReference type="PROSITE" id="PS51379">
    <property type="entry name" value="4FE4S_FER_2"/>
    <property type="match status" value="2"/>
</dbReference>
<dbReference type="Gene3D" id="3.30.70.20">
    <property type="match status" value="1"/>
</dbReference>
<evidence type="ECO:0000256" key="1">
    <source>
        <dbReference type="ARBA" id="ARBA00004236"/>
    </source>
</evidence>
<dbReference type="AlphaFoldDB" id="A0A8J6UNW2"/>
<evidence type="ECO:0000256" key="3">
    <source>
        <dbReference type="ARBA" id="ARBA00022723"/>
    </source>
</evidence>
<name>A0A8J6UNW2_9BACT</name>
<dbReference type="Pfam" id="PF12801">
    <property type="entry name" value="Fer4_5"/>
    <property type="match status" value="1"/>
</dbReference>
<evidence type="ECO:0000256" key="4">
    <source>
        <dbReference type="ARBA" id="ARBA00023004"/>
    </source>
</evidence>
<comment type="caution">
    <text evidence="9">The sequence shown here is derived from an EMBL/GenBank/DDBJ whole genome shotgun (WGS) entry which is preliminary data.</text>
</comment>
<sequence>MNHLLNLRRVNTWRNIIQWGFFLWILYLGIRLGIFVRHFETAGATPFVSRPPGVEGFLPIGALMSLKHWVMNGIIDTIHPAALVLFITFMAMSLLAKKSFCSWLCPVGTLSEGLWKAGQRFLGRNFQLLSWLDIPLRGLKYLLFFFFAKTILYDMPAQAISGFMRAPYWATSDIKMLYFFKQMSITAAAVILVLCALSLLYKNFWCRYLCPYGALLGLLSIVSPMKIRRDEAQCNNCAKCARHCPSSLPVHQKKTIHSPECIGCVSCVESCPTNALAMSLPRLKKPLPLWVFPLLAMGIYAGGVTFGMISGNWQTSLTYGDYQLLIPLINKI</sequence>
<keyword evidence="2" id="KW-1003">Cell membrane</keyword>
<feature type="transmembrane region" description="Helical" evidence="7">
    <location>
        <begin position="138"/>
        <end position="155"/>
    </location>
</feature>
<feature type="domain" description="4Fe-4S ferredoxin-type" evidence="8">
    <location>
        <begin position="252"/>
        <end position="281"/>
    </location>
</feature>
<dbReference type="GO" id="GO:0051536">
    <property type="term" value="F:iron-sulfur cluster binding"/>
    <property type="evidence" value="ECO:0007669"/>
    <property type="project" value="UniProtKB-KW"/>
</dbReference>
<keyword evidence="3" id="KW-0479">Metal-binding</keyword>
<keyword evidence="10" id="KW-1185">Reference proteome</keyword>
<dbReference type="Proteomes" id="UP000632828">
    <property type="component" value="Unassembled WGS sequence"/>
</dbReference>
<feature type="transmembrane region" description="Helical" evidence="7">
    <location>
        <begin position="74"/>
        <end position="96"/>
    </location>
</feature>
<gene>
    <name evidence="9" type="ORF">ICT70_05665</name>
</gene>
<feature type="transmembrane region" description="Helical" evidence="7">
    <location>
        <begin position="176"/>
        <end position="199"/>
    </location>
</feature>
<evidence type="ECO:0000259" key="8">
    <source>
        <dbReference type="PROSITE" id="PS51379"/>
    </source>
</evidence>
<keyword evidence="5" id="KW-0411">Iron-sulfur</keyword>
<evidence type="ECO:0000313" key="9">
    <source>
        <dbReference type="EMBL" id="MBD1400154.1"/>
    </source>
</evidence>
<organism evidence="9 10">
    <name type="scientific">Pelovirga terrestris</name>
    <dbReference type="NCBI Taxonomy" id="2771352"/>
    <lineage>
        <taxon>Bacteria</taxon>
        <taxon>Pseudomonadati</taxon>
        <taxon>Thermodesulfobacteriota</taxon>
        <taxon>Desulfuromonadia</taxon>
        <taxon>Geobacterales</taxon>
        <taxon>Geobacteraceae</taxon>
        <taxon>Pelovirga</taxon>
    </lineage>
</organism>
<dbReference type="InterPro" id="IPR017896">
    <property type="entry name" value="4Fe4S_Fe-S-bd"/>
</dbReference>
<reference evidence="9" key="1">
    <citation type="submission" date="2020-09" db="EMBL/GenBank/DDBJ databases">
        <title>Pelobacter alkaliphilus sp. nov., a novel anaerobic arsenate-reducing bacterium from terrestrial mud volcano.</title>
        <authorList>
            <person name="Khomyakova M.A."/>
            <person name="Merkel A.Y."/>
            <person name="Slobodkin A.I."/>
        </authorList>
    </citation>
    <scope>NUCLEOTIDE SEQUENCE</scope>
    <source>
        <strain evidence="9">M08fum</strain>
    </source>
</reference>
<evidence type="ECO:0000256" key="6">
    <source>
        <dbReference type="ARBA" id="ARBA00023136"/>
    </source>
</evidence>
<dbReference type="PANTHER" id="PTHR30224">
    <property type="entry name" value="ELECTRON TRANSPORT PROTEIN"/>
    <property type="match status" value="1"/>
</dbReference>
<dbReference type="SUPFAM" id="SSF54862">
    <property type="entry name" value="4Fe-4S ferredoxins"/>
    <property type="match status" value="1"/>
</dbReference>
<accession>A0A8J6UNW2</accession>
<feature type="domain" description="4Fe-4S ferredoxin-type" evidence="8">
    <location>
        <begin position="225"/>
        <end position="247"/>
    </location>
</feature>
<dbReference type="Pfam" id="PF13237">
    <property type="entry name" value="Fer4_10"/>
    <property type="match status" value="1"/>
</dbReference>
<dbReference type="GO" id="GO:0046872">
    <property type="term" value="F:metal ion binding"/>
    <property type="evidence" value="ECO:0007669"/>
    <property type="project" value="UniProtKB-KW"/>
</dbReference>
<evidence type="ECO:0000256" key="7">
    <source>
        <dbReference type="SAM" id="Phobius"/>
    </source>
</evidence>
<comment type="subcellular location">
    <subcellularLocation>
        <location evidence="1">Cell membrane</location>
    </subcellularLocation>
</comment>
<keyword evidence="7" id="KW-1133">Transmembrane helix</keyword>
<protein>
    <submittedName>
        <fullName evidence="9">4Fe-4S binding protein</fullName>
    </submittedName>
</protein>
<dbReference type="RefSeq" id="WP_191154430.1">
    <property type="nucleotide sequence ID" value="NZ_JACWUN010000005.1"/>
</dbReference>
<dbReference type="InterPro" id="IPR052378">
    <property type="entry name" value="NosR_regulator"/>
</dbReference>
<dbReference type="PANTHER" id="PTHR30224:SF4">
    <property type="entry name" value="ELECTRON TRANSPORT PROTEIN YCCM-RELATED"/>
    <property type="match status" value="1"/>
</dbReference>
<evidence type="ECO:0000256" key="5">
    <source>
        <dbReference type="ARBA" id="ARBA00023014"/>
    </source>
</evidence>
<evidence type="ECO:0000313" key="10">
    <source>
        <dbReference type="Proteomes" id="UP000632828"/>
    </source>
</evidence>